<dbReference type="AlphaFoldDB" id="A0A150GVR1"/>
<feature type="compositionally biased region" description="Low complexity" evidence="2">
    <location>
        <begin position="201"/>
        <end position="240"/>
    </location>
</feature>
<dbReference type="EMBL" id="LSYV01000007">
    <property type="protein sequence ID" value="KXZ53792.1"/>
    <property type="molecule type" value="Genomic_DNA"/>
</dbReference>
<feature type="region of interest" description="Disordered" evidence="2">
    <location>
        <begin position="872"/>
        <end position="967"/>
    </location>
</feature>
<feature type="compositionally biased region" description="Polar residues" evidence="2">
    <location>
        <begin position="760"/>
        <end position="771"/>
    </location>
</feature>
<feature type="compositionally biased region" description="Gly residues" evidence="2">
    <location>
        <begin position="453"/>
        <end position="462"/>
    </location>
</feature>
<feature type="region of interest" description="Disordered" evidence="2">
    <location>
        <begin position="1121"/>
        <end position="1180"/>
    </location>
</feature>
<sequence length="1207" mass="119728">MTSLRDAGSHEPVAQPYPVMSCSPRDLDGPCGGEYAIFEGVDAVASLNIDPRKLQARAEWEWGGQGEAAGQKKGILRRLLTKYAAVAATAATPSAVGPAPAAASAAAGAAASAATGPASNGGSGSCSVGRHPSQLGIPPWRQQPTGSGGNALTGSGSNAAVASGGGGAAGVTTTPRGGASAPGLSPASSVGGGDGGRRSPRGASGRPAHGGALYAPPSSPGALAARARPLRATAGGSTDHGAGHGGEGAAPSPVNGSRTSPLGQPPLSARRHASPRGVIAPNLYGHRDAGGRDVKTPPPAQDFVTPPRGPSAYEPSPPQQYGNTYGGPVYVGTSGVNDIAFSEVLLSEVPRRPLATASVTSLASTAVTAVTDAMAAGGEAYRGGPQRPPPAPGAPIPQHRAKYAPDTSPYGAAAGDGAAGGGQRHRQRRDRRPLPHGAGAASADGDVESEAGGRVGGGGGGGAGGDAIADEVLSLVASLEEELAAIEAARSKHELRLKLVDSLLDMMPGGPGGGPTRGSPTAPPPLPAGASSSSALAVRLSSERARLLWELGALALRAELLGYARGEWGKVTAVLSGVRVSRRQAAPLQAILFSDTLARIRAFQKAQARRAAAGGPGPGLAPLLLTGPPGAGVGGLAGVAASSTGFACEGRGGGGAAAHLSAALAQTHQGFAGAYSSSGRPPVPHREQHSASLHPNKPGRPAPKRSSAAYASTPAPPGSYSQHHHHHHGGMSPYAGQLGGGPTGLPPPGAVTAGLAPITEDSSPVQSSSANDGGCFRQQCGEPARQAAAGARPPVPPLRLTHATLAAAEAQSRLPPPPHIQPSAAAAAARRAFVQADASSLPRRQLYDEFAGSVGTPGVIPYTVRHQAHRYGIGHQDDDGSADSSSSSEMYRSVASLARHVQPPEDDYTGAAAGYGRQAAAGSRAPPQGGHRTHSRHSGATPRGPGEEVPDGEAEGEGEGESSASSLESAFISRCLDYTRNSLDIRRGPAAHPSSQPPHAQQRQQQRPHRTQYHNQYHSGAAVSRHADSQAPAGAAAAAMAAMAGGMSQGERQLYSSAIRQLTAAAAASSAANAIHASAYSTAAATLPINTAAAVAGSPPAGGPTAGGGRRHAAADEYDDHVYGNEDGQDEGYFDVTPVATRGRGGADADAASTPGGPASASGTGAAHVSGPMSGPTASSLGSVEDMLAAVAQLRGGPLAAGGRCRG</sequence>
<feature type="region of interest" description="Disordered" evidence="2">
    <location>
        <begin position="506"/>
        <end position="532"/>
    </location>
</feature>
<keyword evidence="4" id="KW-1185">Reference proteome</keyword>
<evidence type="ECO:0000256" key="1">
    <source>
        <dbReference type="SAM" id="Coils"/>
    </source>
</evidence>
<feature type="compositionally biased region" description="Low complexity" evidence="2">
    <location>
        <begin position="1148"/>
        <end position="1167"/>
    </location>
</feature>
<keyword evidence="1" id="KW-0175">Coiled coil</keyword>
<feature type="region of interest" description="Disordered" evidence="2">
    <location>
        <begin position="378"/>
        <end position="462"/>
    </location>
</feature>
<proteinExistence type="predicted"/>
<feature type="compositionally biased region" description="Acidic residues" evidence="2">
    <location>
        <begin position="948"/>
        <end position="960"/>
    </location>
</feature>
<dbReference type="OrthoDB" id="553392at2759"/>
<feature type="compositionally biased region" description="Low complexity" evidence="2">
    <location>
        <begin position="153"/>
        <end position="162"/>
    </location>
</feature>
<name>A0A150GVR1_GONPE</name>
<feature type="compositionally biased region" description="Low complexity" evidence="2">
    <location>
        <begin position="706"/>
        <end position="721"/>
    </location>
</feature>
<feature type="region of interest" description="Disordered" evidence="2">
    <location>
        <begin position="985"/>
        <end position="1012"/>
    </location>
</feature>
<organism evidence="3 4">
    <name type="scientific">Gonium pectorale</name>
    <name type="common">Green alga</name>
    <dbReference type="NCBI Taxonomy" id="33097"/>
    <lineage>
        <taxon>Eukaryota</taxon>
        <taxon>Viridiplantae</taxon>
        <taxon>Chlorophyta</taxon>
        <taxon>core chlorophytes</taxon>
        <taxon>Chlorophyceae</taxon>
        <taxon>CS clade</taxon>
        <taxon>Chlamydomonadales</taxon>
        <taxon>Volvocaceae</taxon>
        <taxon>Gonium</taxon>
    </lineage>
</organism>
<evidence type="ECO:0000313" key="4">
    <source>
        <dbReference type="Proteomes" id="UP000075714"/>
    </source>
</evidence>
<evidence type="ECO:0000313" key="3">
    <source>
        <dbReference type="EMBL" id="KXZ53792.1"/>
    </source>
</evidence>
<feature type="compositionally biased region" description="Pro residues" evidence="2">
    <location>
        <begin position="386"/>
        <end position="395"/>
    </location>
</feature>
<feature type="region of interest" description="Disordered" evidence="2">
    <location>
        <begin position="672"/>
        <end position="797"/>
    </location>
</feature>
<evidence type="ECO:0000256" key="2">
    <source>
        <dbReference type="SAM" id="MobiDB-lite"/>
    </source>
</evidence>
<feature type="compositionally biased region" description="Basic and acidic residues" evidence="2">
    <location>
        <begin position="285"/>
        <end position="295"/>
    </location>
</feature>
<feature type="coiled-coil region" evidence="1">
    <location>
        <begin position="469"/>
        <end position="496"/>
    </location>
</feature>
<feature type="region of interest" description="Disordered" evidence="2">
    <location>
        <begin position="113"/>
        <end position="326"/>
    </location>
</feature>
<accession>A0A150GVR1</accession>
<reference evidence="4" key="1">
    <citation type="journal article" date="2016" name="Nat. Commun.">
        <title>The Gonium pectorale genome demonstrates co-option of cell cycle regulation during the evolution of multicellularity.</title>
        <authorList>
            <person name="Hanschen E.R."/>
            <person name="Marriage T.N."/>
            <person name="Ferris P.J."/>
            <person name="Hamaji T."/>
            <person name="Toyoda A."/>
            <person name="Fujiyama A."/>
            <person name="Neme R."/>
            <person name="Noguchi H."/>
            <person name="Minakuchi Y."/>
            <person name="Suzuki M."/>
            <person name="Kawai-Toyooka H."/>
            <person name="Smith D.R."/>
            <person name="Sparks H."/>
            <person name="Anderson J."/>
            <person name="Bakaric R."/>
            <person name="Luria V."/>
            <person name="Karger A."/>
            <person name="Kirschner M.W."/>
            <person name="Durand P.M."/>
            <person name="Michod R.E."/>
            <person name="Nozaki H."/>
            <person name="Olson B.J."/>
        </authorList>
    </citation>
    <scope>NUCLEOTIDE SEQUENCE [LARGE SCALE GENOMIC DNA]</scope>
    <source>
        <strain evidence="4">NIES-2863</strain>
    </source>
</reference>
<gene>
    <name evidence="3" type="ORF">GPECTOR_6g710</name>
</gene>
<feature type="compositionally biased region" description="Low complexity" evidence="2">
    <location>
        <begin position="170"/>
        <end position="189"/>
    </location>
</feature>
<dbReference type="Proteomes" id="UP000075714">
    <property type="component" value="Unassembled WGS sequence"/>
</dbReference>
<feature type="compositionally biased region" description="Low complexity" evidence="2">
    <location>
        <begin position="990"/>
        <end position="1005"/>
    </location>
</feature>
<feature type="compositionally biased region" description="Low complexity" evidence="2">
    <location>
        <begin position="783"/>
        <end position="792"/>
    </location>
</feature>
<comment type="caution">
    <text evidence="3">The sequence shown here is derived from an EMBL/GenBank/DDBJ whole genome shotgun (WGS) entry which is preliminary data.</text>
</comment>
<protein>
    <submittedName>
        <fullName evidence="3">Uncharacterized protein</fullName>
    </submittedName>
</protein>
<feature type="compositionally biased region" description="Low complexity" evidence="2">
    <location>
        <begin position="910"/>
        <end position="925"/>
    </location>
</feature>